<protein>
    <recommendedName>
        <fullName evidence="4">DUF2793 domain-containing protein</fullName>
    </recommendedName>
</protein>
<dbReference type="Proteomes" id="UP000249254">
    <property type="component" value="Unassembled WGS sequence"/>
</dbReference>
<keyword evidence="1" id="KW-0732">Signal</keyword>
<accession>A0A328A947</accession>
<dbReference type="RefSeq" id="WP_111530638.1">
    <property type="nucleotide sequence ID" value="NZ_QFYQ01000003.1"/>
</dbReference>
<name>A0A328A947_9CAUL</name>
<evidence type="ECO:0000256" key="1">
    <source>
        <dbReference type="SAM" id="SignalP"/>
    </source>
</evidence>
<evidence type="ECO:0000313" key="3">
    <source>
        <dbReference type="Proteomes" id="UP000249254"/>
    </source>
</evidence>
<sequence>MAASTTVFATGSALGVKLGATATSTPAFAALTRFFGNDGHDYLYVKAHGTISSTGTCIIGAAGSASTDSGSAGWTANVPSGAVANQYFFVKRTTLA</sequence>
<comment type="caution">
    <text evidence="2">The sequence shown here is derived from an EMBL/GenBank/DDBJ whole genome shotgun (WGS) entry which is preliminary data.</text>
</comment>
<evidence type="ECO:0000313" key="2">
    <source>
        <dbReference type="EMBL" id="RAK51203.1"/>
    </source>
</evidence>
<feature type="chain" id="PRO_5016300667" description="DUF2793 domain-containing protein" evidence="1">
    <location>
        <begin position="30"/>
        <end position="96"/>
    </location>
</feature>
<feature type="signal peptide" evidence="1">
    <location>
        <begin position="1"/>
        <end position="29"/>
    </location>
</feature>
<dbReference type="EMBL" id="QFYQ01000003">
    <property type="protein sequence ID" value="RAK51203.1"/>
    <property type="molecule type" value="Genomic_DNA"/>
</dbReference>
<proteinExistence type="predicted"/>
<dbReference type="AlphaFoldDB" id="A0A328A947"/>
<gene>
    <name evidence="2" type="ORF">DJ017_19795</name>
</gene>
<reference evidence="3" key="1">
    <citation type="submission" date="2018-05" db="EMBL/GenBank/DDBJ databases">
        <authorList>
            <person name="Li X."/>
        </authorList>
    </citation>
    <scope>NUCLEOTIDE SEQUENCE [LARGE SCALE GENOMIC DNA]</scope>
    <source>
        <strain evidence="3">LX32</strain>
    </source>
</reference>
<keyword evidence="3" id="KW-1185">Reference proteome</keyword>
<evidence type="ECO:0008006" key="4">
    <source>
        <dbReference type="Google" id="ProtNLM"/>
    </source>
</evidence>
<organism evidence="2 3">
    <name type="scientific">Phenylobacterium soli</name>
    <dbReference type="NCBI Taxonomy" id="2170551"/>
    <lineage>
        <taxon>Bacteria</taxon>
        <taxon>Pseudomonadati</taxon>
        <taxon>Pseudomonadota</taxon>
        <taxon>Alphaproteobacteria</taxon>
        <taxon>Caulobacterales</taxon>
        <taxon>Caulobacteraceae</taxon>
        <taxon>Phenylobacterium</taxon>
    </lineage>
</organism>